<keyword evidence="6" id="KW-0443">Lipid metabolism</keyword>
<dbReference type="PANTHER" id="PTHR43856:SF1">
    <property type="entry name" value="MITOCHONDRIAL CARDIOLIPIN HYDROLASE"/>
    <property type="match status" value="1"/>
</dbReference>
<dbReference type="GO" id="GO:0006793">
    <property type="term" value="P:phosphorus metabolic process"/>
    <property type="evidence" value="ECO:0007669"/>
    <property type="project" value="UniProtKB-ARBA"/>
</dbReference>
<evidence type="ECO:0000256" key="5">
    <source>
        <dbReference type="ARBA" id="ARBA00022963"/>
    </source>
</evidence>
<dbReference type="InterPro" id="IPR025202">
    <property type="entry name" value="PLD-like_dom"/>
</dbReference>
<feature type="domain" description="PLD phosphodiesterase" evidence="8">
    <location>
        <begin position="157"/>
        <end position="188"/>
    </location>
</feature>
<dbReference type="GO" id="GO:0016042">
    <property type="term" value="P:lipid catabolic process"/>
    <property type="evidence" value="ECO:0007669"/>
    <property type="project" value="UniProtKB-KW"/>
</dbReference>
<keyword evidence="5" id="KW-0442">Lipid degradation</keyword>
<dbReference type="AlphaFoldDB" id="A0A2N2E8K2"/>
<evidence type="ECO:0000259" key="8">
    <source>
        <dbReference type="PROSITE" id="PS50035"/>
    </source>
</evidence>
<dbReference type="EMBL" id="PHAI01000003">
    <property type="protein sequence ID" value="PKM91041.1"/>
    <property type="molecule type" value="Genomic_DNA"/>
</dbReference>
<evidence type="ECO:0000313" key="9">
    <source>
        <dbReference type="EMBL" id="PKM91041.1"/>
    </source>
</evidence>
<evidence type="ECO:0000256" key="3">
    <source>
        <dbReference type="ARBA" id="ARBA00012027"/>
    </source>
</evidence>
<dbReference type="InterPro" id="IPR001736">
    <property type="entry name" value="PLipase_D/transphosphatidylase"/>
</dbReference>
<sequence length="403" mass="46905">MKLLKKKSRKYNFRLIENIAPILIFVALILLIFSFLFVLREKVFKQSTSRFSAAEEIDVDYDFLADVYFNDYLGGEIFSEEIIKAVNESKSKIEVAIYAMNDLRLVEALNGAAERGVDISLILSDKRKDTHDVIFKDLSKKVKRLDVPHYALPEVDKSYLMHHKFIIIDRDTEDEILFFGSYNFTYFQEKYDPSFLLKTGDKYLIKIFGQEFERINNGIHGWKKIEEGVNPFAAKINYHNGFIEVWFSPGNVKVNIRDRMIELMRKSKESIKIIIWFWTDKKLAGEMLAVSQERNTKIITDDFNFFSKDSVFNDILKKDSNDNLEIITDENRREDMIALDKDGLNSFLHQHTMILDDSIVLAGTNNWSTAGFLSNDESIIISDIPFLVQAFKDSFDVNYSKNK</sequence>
<proteinExistence type="inferred from homology"/>
<dbReference type="GO" id="GO:0016891">
    <property type="term" value="F:RNA endonuclease activity producing 5'-phosphomonoesters, hydrolytic mechanism"/>
    <property type="evidence" value="ECO:0007669"/>
    <property type="project" value="TreeGrafter"/>
</dbReference>
<dbReference type="Gene3D" id="3.30.870.10">
    <property type="entry name" value="Endonuclease Chain A"/>
    <property type="match status" value="2"/>
</dbReference>
<keyword evidence="7" id="KW-0472">Membrane</keyword>
<evidence type="ECO:0000256" key="2">
    <source>
        <dbReference type="ARBA" id="ARBA00008664"/>
    </source>
</evidence>
<evidence type="ECO:0000313" key="10">
    <source>
        <dbReference type="Proteomes" id="UP000233517"/>
    </source>
</evidence>
<evidence type="ECO:0000256" key="7">
    <source>
        <dbReference type="SAM" id="Phobius"/>
    </source>
</evidence>
<comment type="caution">
    <text evidence="9">The sequence shown here is derived from an EMBL/GenBank/DDBJ whole genome shotgun (WGS) entry which is preliminary data.</text>
</comment>
<dbReference type="Pfam" id="PF13091">
    <property type="entry name" value="PLDc_2"/>
    <property type="match status" value="2"/>
</dbReference>
<dbReference type="PANTHER" id="PTHR43856">
    <property type="entry name" value="CARDIOLIPIN HYDROLASE"/>
    <property type="match status" value="1"/>
</dbReference>
<keyword evidence="7" id="KW-0812">Transmembrane</keyword>
<name>A0A2N2E8K2_9BACT</name>
<comment type="similarity">
    <text evidence="2">Belongs to the phospholipase D family.</text>
</comment>
<dbReference type="PROSITE" id="PS50035">
    <property type="entry name" value="PLD"/>
    <property type="match status" value="2"/>
</dbReference>
<keyword evidence="4" id="KW-0378">Hydrolase</keyword>
<dbReference type="InterPro" id="IPR051406">
    <property type="entry name" value="PLD_domain"/>
</dbReference>
<organism evidence="9 10">
    <name type="scientific">Candidatus Falkowbacteria bacterium HGW-Falkowbacteria-1</name>
    <dbReference type="NCBI Taxonomy" id="2013768"/>
    <lineage>
        <taxon>Bacteria</taxon>
        <taxon>Candidatus Falkowiibacteriota</taxon>
    </lineage>
</organism>
<protein>
    <recommendedName>
        <fullName evidence="3">phospholipase D</fullName>
        <ecNumber evidence="3">3.1.4.4</ecNumber>
    </recommendedName>
</protein>
<evidence type="ECO:0000256" key="1">
    <source>
        <dbReference type="ARBA" id="ARBA00000798"/>
    </source>
</evidence>
<gene>
    <name evidence="9" type="ORF">CVU82_03200</name>
</gene>
<accession>A0A2N2E8K2</accession>
<dbReference type="Proteomes" id="UP000233517">
    <property type="component" value="Unassembled WGS sequence"/>
</dbReference>
<dbReference type="GO" id="GO:0004630">
    <property type="term" value="F:phospholipase D activity"/>
    <property type="evidence" value="ECO:0007669"/>
    <property type="project" value="UniProtKB-EC"/>
</dbReference>
<dbReference type="EC" id="3.1.4.4" evidence="3"/>
<evidence type="ECO:0000256" key="4">
    <source>
        <dbReference type="ARBA" id="ARBA00022801"/>
    </source>
</evidence>
<feature type="domain" description="PLD phosphodiesterase" evidence="8">
    <location>
        <begin position="344"/>
        <end position="371"/>
    </location>
</feature>
<dbReference type="SUPFAM" id="SSF56024">
    <property type="entry name" value="Phospholipase D/nuclease"/>
    <property type="match status" value="2"/>
</dbReference>
<evidence type="ECO:0000256" key="6">
    <source>
        <dbReference type="ARBA" id="ARBA00023098"/>
    </source>
</evidence>
<feature type="transmembrane region" description="Helical" evidence="7">
    <location>
        <begin position="20"/>
        <end position="39"/>
    </location>
</feature>
<reference evidence="9 10" key="1">
    <citation type="journal article" date="2017" name="ISME J.">
        <title>Potential for microbial H2 and metal transformations associated with novel bacteria and archaea in deep terrestrial subsurface sediments.</title>
        <authorList>
            <person name="Hernsdorf A.W."/>
            <person name="Amano Y."/>
            <person name="Miyakawa K."/>
            <person name="Ise K."/>
            <person name="Suzuki Y."/>
            <person name="Anantharaman K."/>
            <person name="Probst A."/>
            <person name="Burstein D."/>
            <person name="Thomas B.C."/>
            <person name="Banfield J.F."/>
        </authorList>
    </citation>
    <scope>NUCLEOTIDE SEQUENCE [LARGE SCALE GENOMIC DNA]</scope>
    <source>
        <strain evidence="9">HGW-Falkowbacteria-1</strain>
    </source>
</reference>
<keyword evidence="7" id="KW-1133">Transmembrane helix</keyword>
<comment type="catalytic activity">
    <reaction evidence="1">
        <text>a 1,2-diacyl-sn-glycero-3-phosphocholine + H2O = a 1,2-diacyl-sn-glycero-3-phosphate + choline + H(+)</text>
        <dbReference type="Rhea" id="RHEA:14445"/>
        <dbReference type="ChEBI" id="CHEBI:15354"/>
        <dbReference type="ChEBI" id="CHEBI:15377"/>
        <dbReference type="ChEBI" id="CHEBI:15378"/>
        <dbReference type="ChEBI" id="CHEBI:57643"/>
        <dbReference type="ChEBI" id="CHEBI:58608"/>
        <dbReference type="EC" id="3.1.4.4"/>
    </reaction>
</comment>